<evidence type="ECO:0000256" key="1">
    <source>
        <dbReference type="ARBA" id="ARBA00001974"/>
    </source>
</evidence>
<dbReference type="OrthoDB" id="1145at2"/>
<evidence type="ECO:0000256" key="4">
    <source>
        <dbReference type="ARBA" id="ARBA00023002"/>
    </source>
</evidence>
<organism evidence="7 8">
    <name type="scientific">Agromyces albus</name>
    <dbReference type="NCBI Taxonomy" id="205332"/>
    <lineage>
        <taxon>Bacteria</taxon>
        <taxon>Bacillati</taxon>
        <taxon>Actinomycetota</taxon>
        <taxon>Actinomycetes</taxon>
        <taxon>Micrococcales</taxon>
        <taxon>Microbacteriaceae</taxon>
        <taxon>Agromyces</taxon>
    </lineage>
</organism>
<comment type="cofactor">
    <cofactor evidence="1">
        <name>FAD</name>
        <dbReference type="ChEBI" id="CHEBI:57692"/>
    </cofactor>
</comment>
<dbReference type="PANTHER" id="PTHR43557">
    <property type="entry name" value="APOPTOSIS-INDUCING FACTOR 1"/>
    <property type="match status" value="1"/>
</dbReference>
<dbReference type="Proteomes" id="UP000293865">
    <property type="component" value="Unassembled WGS sequence"/>
</dbReference>
<dbReference type="InterPro" id="IPR016156">
    <property type="entry name" value="FAD/NAD-linked_Rdtase_dimer_sf"/>
</dbReference>
<dbReference type="GO" id="GO:0016651">
    <property type="term" value="F:oxidoreductase activity, acting on NAD(P)H"/>
    <property type="evidence" value="ECO:0007669"/>
    <property type="project" value="TreeGrafter"/>
</dbReference>
<keyword evidence="2" id="KW-0285">Flavoprotein</keyword>
<dbReference type="Gene3D" id="3.30.390.30">
    <property type="match status" value="1"/>
</dbReference>
<evidence type="ECO:0000259" key="6">
    <source>
        <dbReference type="Pfam" id="PF14759"/>
    </source>
</evidence>
<keyword evidence="4" id="KW-0560">Oxidoreductase</keyword>
<reference evidence="7 8" key="1">
    <citation type="submission" date="2019-01" db="EMBL/GenBank/DDBJ databases">
        <title>Agromyces.</title>
        <authorList>
            <person name="Li J."/>
        </authorList>
    </citation>
    <scope>NUCLEOTIDE SEQUENCE [LARGE SCALE GENOMIC DNA]</scope>
    <source>
        <strain evidence="7 8">DSM 15934</strain>
    </source>
</reference>
<dbReference type="GO" id="GO:0005737">
    <property type="term" value="C:cytoplasm"/>
    <property type="evidence" value="ECO:0007669"/>
    <property type="project" value="TreeGrafter"/>
</dbReference>
<dbReference type="SUPFAM" id="SSF55424">
    <property type="entry name" value="FAD/NAD-linked reductases, dimerisation (C-terminal) domain"/>
    <property type="match status" value="1"/>
</dbReference>
<dbReference type="PRINTS" id="PR00368">
    <property type="entry name" value="FADPNR"/>
</dbReference>
<dbReference type="InterPro" id="IPR023753">
    <property type="entry name" value="FAD/NAD-binding_dom"/>
</dbReference>
<dbReference type="Pfam" id="PF07992">
    <property type="entry name" value="Pyr_redox_2"/>
    <property type="match status" value="1"/>
</dbReference>
<dbReference type="InterPro" id="IPR036188">
    <property type="entry name" value="FAD/NAD-bd_sf"/>
</dbReference>
<gene>
    <name evidence="7" type="ORF">ESP51_14780</name>
</gene>
<dbReference type="PANTHER" id="PTHR43557:SF2">
    <property type="entry name" value="RIESKE DOMAIN-CONTAINING PROTEIN-RELATED"/>
    <property type="match status" value="1"/>
</dbReference>
<evidence type="ECO:0000259" key="5">
    <source>
        <dbReference type="Pfam" id="PF07992"/>
    </source>
</evidence>
<dbReference type="Gene3D" id="3.50.50.60">
    <property type="entry name" value="FAD/NAD(P)-binding domain"/>
    <property type="match status" value="2"/>
</dbReference>
<dbReference type="EMBL" id="SDPN01000032">
    <property type="protein sequence ID" value="RXZ68121.1"/>
    <property type="molecule type" value="Genomic_DNA"/>
</dbReference>
<dbReference type="RefSeq" id="WP_129521659.1">
    <property type="nucleotide sequence ID" value="NZ_SDPN01000032.1"/>
</dbReference>
<evidence type="ECO:0000256" key="3">
    <source>
        <dbReference type="ARBA" id="ARBA00022827"/>
    </source>
</evidence>
<evidence type="ECO:0000256" key="2">
    <source>
        <dbReference type="ARBA" id="ARBA00022630"/>
    </source>
</evidence>
<feature type="domain" description="FAD/NAD(P)-binding" evidence="5">
    <location>
        <begin position="6"/>
        <end position="310"/>
    </location>
</feature>
<sequence length="419" mass="44407">MTSRERVVVVGGGLTAARAVEALRESGFDGEVVVFGEEPRLPYERPPLSKAYLQGTDAASVVYPHDTAWYREHRIDVRSGIRVRSIDPAAHTVSISDADVVGYDRLLLATGASPRAFAEQGASLREVHTLRRLPDSARLRTAFREGRKRVVVVGAGWIGLEAAAAARGFGNDVTVLGRGDVPLESAIGPELGGMFADLHEANGVHLRMGTGVSGLQGGRGSGTREQVTGVVLDSGEVVEADLVLFGIGATPNVDLAASAGLHVDDGVVTDEGFRTSAADVFAAGDVASTWNARLGHHLRVEHWANAEHSGRVVGRALAGESVRYDESPYFYTDQFDLGMEYSGYGELAASARLVVRGDLAARECIAFWVLDGRVVAGMNVNIWDVNEEVQRIIRSESVVDEAALADPAVPLGTLAGGAT</sequence>
<dbReference type="InterPro" id="IPR028202">
    <property type="entry name" value="Reductase_C"/>
</dbReference>
<feature type="domain" description="Reductase C-terminal" evidence="6">
    <location>
        <begin position="329"/>
        <end position="414"/>
    </location>
</feature>
<dbReference type="InterPro" id="IPR050446">
    <property type="entry name" value="FAD-oxidoreductase/Apoptosis"/>
</dbReference>
<keyword evidence="3" id="KW-0274">FAD</keyword>
<protein>
    <submittedName>
        <fullName evidence="7">NAD(P)/FAD-dependent oxidoreductase</fullName>
    </submittedName>
</protein>
<evidence type="ECO:0000313" key="7">
    <source>
        <dbReference type="EMBL" id="RXZ68121.1"/>
    </source>
</evidence>
<dbReference type="Pfam" id="PF14759">
    <property type="entry name" value="Reductase_C"/>
    <property type="match status" value="1"/>
</dbReference>
<accession>A0A4Q2KX45</accession>
<keyword evidence="8" id="KW-1185">Reference proteome</keyword>
<proteinExistence type="predicted"/>
<comment type="caution">
    <text evidence="7">The sequence shown here is derived from an EMBL/GenBank/DDBJ whole genome shotgun (WGS) entry which is preliminary data.</text>
</comment>
<dbReference type="PRINTS" id="PR00411">
    <property type="entry name" value="PNDRDTASEI"/>
</dbReference>
<dbReference type="AlphaFoldDB" id="A0A4Q2KX45"/>
<evidence type="ECO:0000313" key="8">
    <source>
        <dbReference type="Proteomes" id="UP000293865"/>
    </source>
</evidence>
<dbReference type="SUPFAM" id="SSF51905">
    <property type="entry name" value="FAD/NAD(P)-binding domain"/>
    <property type="match status" value="2"/>
</dbReference>
<name>A0A4Q2KX45_9MICO</name>